<dbReference type="AlphaFoldDB" id="A0A6A6H1W0"/>
<protein>
    <recommendedName>
        <fullName evidence="9">RNA polymerase I associated factor, A49-like protein</fullName>
    </recommendedName>
</protein>
<dbReference type="GO" id="GO:0005730">
    <property type="term" value="C:nucleolus"/>
    <property type="evidence" value="ECO:0007669"/>
    <property type="project" value="UniProtKB-SubCell"/>
</dbReference>
<accession>A0A6A6H1W0</accession>
<gene>
    <name evidence="7" type="ORF">EV356DRAFT_535125</name>
</gene>
<keyword evidence="4" id="KW-0804">Transcription</keyword>
<dbReference type="InterPro" id="IPR009668">
    <property type="entry name" value="RNA_pol-assoc_fac_A49-like"/>
</dbReference>
<evidence type="ECO:0000313" key="7">
    <source>
        <dbReference type="EMBL" id="KAF2231962.1"/>
    </source>
</evidence>
<name>A0A6A6H1W0_VIRVR</name>
<evidence type="ECO:0008006" key="9">
    <source>
        <dbReference type="Google" id="ProtNLM"/>
    </source>
</evidence>
<evidence type="ECO:0000256" key="4">
    <source>
        <dbReference type="ARBA" id="ARBA00023163"/>
    </source>
</evidence>
<dbReference type="OrthoDB" id="532500at2759"/>
<dbReference type="EMBL" id="ML991821">
    <property type="protein sequence ID" value="KAF2231962.1"/>
    <property type="molecule type" value="Genomic_DNA"/>
</dbReference>
<dbReference type="Proteomes" id="UP000800092">
    <property type="component" value="Unassembled WGS sequence"/>
</dbReference>
<evidence type="ECO:0000256" key="3">
    <source>
        <dbReference type="ARBA" id="ARBA00022478"/>
    </source>
</evidence>
<dbReference type="Pfam" id="PF06870">
    <property type="entry name" value="RNA_pol_I_A49"/>
    <property type="match status" value="1"/>
</dbReference>
<evidence type="ECO:0000256" key="6">
    <source>
        <dbReference type="SAM" id="MobiDB-lite"/>
    </source>
</evidence>
<proteinExistence type="inferred from homology"/>
<keyword evidence="8" id="KW-1185">Reference proteome</keyword>
<dbReference type="PANTHER" id="PTHR14440">
    <property type="entry name" value="DNA-DIRECTED RNA POLYMERASE I SUBUNIT RPA49"/>
    <property type="match status" value="1"/>
</dbReference>
<keyword evidence="5" id="KW-0539">Nucleus</keyword>
<evidence type="ECO:0000256" key="1">
    <source>
        <dbReference type="ARBA" id="ARBA00004604"/>
    </source>
</evidence>
<dbReference type="GO" id="GO:0000428">
    <property type="term" value="C:DNA-directed RNA polymerase complex"/>
    <property type="evidence" value="ECO:0007669"/>
    <property type="project" value="UniProtKB-KW"/>
</dbReference>
<evidence type="ECO:0000313" key="8">
    <source>
        <dbReference type="Proteomes" id="UP000800092"/>
    </source>
</evidence>
<dbReference type="GO" id="GO:0003677">
    <property type="term" value="F:DNA binding"/>
    <property type="evidence" value="ECO:0007669"/>
    <property type="project" value="InterPro"/>
</dbReference>
<comment type="similarity">
    <text evidence="2">Belongs to the eukaryotic RPA49/POLR1E RNA polymerase subunit family.</text>
</comment>
<reference evidence="7" key="1">
    <citation type="journal article" date="2020" name="Stud. Mycol.">
        <title>101 Dothideomycetes genomes: a test case for predicting lifestyles and emergence of pathogens.</title>
        <authorList>
            <person name="Haridas S."/>
            <person name="Albert R."/>
            <person name="Binder M."/>
            <person name="Bloem J."/>
            <person name="Labutti K."/>
            <person name="Salamov A."/>
            <person name="Andreopoulos B."/>
            <person name="Baker S."/>
            <person name="Barry K."/>
            <person name="Bills G."/>
            <person name="Bluhm B."/>
            <person name="Cannon C."/>
            <person name="Castanera R."/>
            <person name="Culley D."/>
            <person name="Daum C."/>
            <person name="Ezra D."/>
            <person name="Gonzalez J."/>
            <person name="Henrissat B."/>
            <person name="Kuo A."/>
            <person name="Liang C."/>
            <person name="Lipzen A."/>
            <person name="Lutzoni F."/>
            <person name="Magnuson J."/>
            <person name="Mondo S."/>
            <person name="Nolan M."/>
            <person name="Ohm R."/>
            <person name="Pangilinan J."/>
            <person name="Park H.-J."/>
            <person name="Ramirez L."/>
            <person name="Alfaro M."/>
            <person name="Sun H."/>
            <person name="Tritt A."/>
            <person name="Yoshinaga Y."/>
            <person name="Zwiers L.-H."/>
            <person name="Turgeon B."/>
            <person name="Goodwin S."/>
            <person name="Spatafora J."/>
            <person name="Crous P."/>
            <person name="Grigoriev I."/>
        </authorList>
    </citation>
    <scope>NUCLEOTIDE SEQUENCE</scope>
    <source>
        <strain evidence="7">Tuck. ex Michener</strain>
    </source>
</reference>
<organism evidence="7 8">
    <name type="scientific">Viridothelium virens</name>
    <name type="common">Speckled blister lichen</name>
    <name type="synonym">Trypethelium virens</name>
    <dbReference type="NCBI Taxonomy" id="1048519"/>
    <lineage>
        <taxon>Eukaryota</taxon>
        <taxon>Fungi</taxon>
        <taxon>Dikarya</taxon>
        <taxon>Ascomycota</taxon>
        <taxon>Pezizomycotina</taxon>
        <taxon>Dothideomycetes</taxon>
        <taxon>Dothideomycetes incertae sedis</taxon>
        <taxon>Trypetheliales</taxon>
        <taxon>Trypetheliaceae</taxon>
        <taxon>Viridothelium</taxon>
    </lineage>
</organism>
<keyword evidence="3" id="KW-0240">DNA-directed RNA polymerase</keyword>
<evidence type="ECO:0000256" key="2">
    <source>
        <dbReference type="ARBA" id="ARBA00009430"/>
    </source>
</evidence>
<dbReference type="GO" id="GO:0006351">
    <property type="term" value="P:DNA-templated transcription"/>
    <property type="evidence" value="ECO:0007669"/>
    <property type="project" value="InterPro"/>
</dbReference>
<feature type="region of interest" description="Disordered" evidence="6">
    <location>
        <begin position="1"/>
        <end position="26"/>
    </location>
</feature>
<evidence type="ECO:0000256" key="5">
    <source>
        <dbReference type="ARBA" id="ARBA00023242"/>
    </source>
</evidence>
<comment type="subcellular location">
    <subcellularLocation>
        <location evidence="1">Nucleus</location>
        <location evidence="1">Nucleolus</location>
    </subcellularLocation>
</comment>
<sequence>MSEAQKRKRESEDDSESDANEHFSRTVRLQLVEDDDDWCPIIASSPGLAFPSDISLQTYKKKTGGSVLSDPRIAPSGYKSDPVSYELLLHSTSHPKLDFIGKEEEANQQPKLDFIDKEEKANQEPDTDYGLKHYTGVFDPETGTLQVIPSRKVTLRHIPRVEAEEMSAQAAAAAQQRSTVNAQRNELGMEFGSRRAKKAISANVQNAIAPSQAQQVAAASSVPEKLDAIGSALLSDAAAANKDRPSKAALQAAVDEAKPRPKANLDAKIAADVYTIENLVGEDVMKALTVRDWLDCAEKGDGIQTNSKHVANRLHQVATGTKKDVQKLRLLKYIETLIIFNNTLKSGKRGTKAVPKFSELKEKLNTSEIVVSRIEQSFSDGGNVGKWHSDYLHTHISALALIVDNFQVMTADLKHDLKLDDKTVVQYFRELGCQVRSASDGERIKAKMSKAASAGLKIAVLKLPLDFPVQRPPGRARR</sequence>